<dbReference type="InterPro" id="IPR003593">
    <property type="entry name" value="AAA+_ATPase"/>
</dbReference>
<evidence type="ECO:0000256" key="4">
    <source>
        <dbReference type="ARBA" id="ARBA00022840"/>
    </source>
</evidence>
<dbReference type="RefSeq" id="WP_115993931.1">
    <property type="nucleotide sequence ID" value="NZ_QRDY01000010.1"/>
</dbReference>
<dbReference type="Gene3D" id="3.40.50.300">
    <property type="entry name" value="P-loop containing nucleotide triphosphate hydrolases"/>
    <property type="match status" value="1"/>
</dbReference>
<keyword evidence="3" id="KW-0547">Nucleotide-binding</keyword>
<comment type="similarity">
    <text evidence="1">Belongs to the ABC transporter superfamily.</text>
</comment>
<reference evidence="7 8" key="1">
    <citation type="submission" date="2018-07" db="EMBL/GenBank/DDBJ databases">
        <title>Genomic Encyclopedia of Type Strains, Phase III (KMG-III): the genomes of soil and plant-associated and newly described type strains.</title>
        <authorList>
            <person name="Whitman W."/>
        </authorList>
    </citation>
    <scope>NUCLEOTIDE SEQUENCE [LARGE SCALE GENOMIC DNA]</scope>
    <source>
        <strain evidence="7 8">CECT 8236</strain>
    </source>
</reference>
<evidence type="ECO:0000256" key="2">
    <source>
        <dbReference type="ARBA" id="ARBA00022448"/>
    </source>
</evidence>
<dbReference type="Pfam" id="PF14524">
    <property type="entry name" value="Wzt_C"/>
    <property type="match status" value="1"/>
</dbReference>
<dbReference type="InterPro" id="IPR027417">
    <property type="entry name" value="P-loop_NTPase"/>
</dbReference>
<dbReference type="PANTHER" id="PTHR46743">
    <property type="entry name" value="TEICHOIC ACIDS EXPORT ATP-BINDING PROTEIN TAGH"/>
    <property type="match status" value="1"/>
</dbReference>
<proteinExistence type="inferred from homology"/>
<dbReference type="InterPro" id="IPR029439">
    <property type="entry name" value="Wzt_C"/>
</dbReference>
<keyword evidence="2" id="KW-0813">Transport</keyword>
<dbReference type="Pfam" id="PF00005">
    <property type="entry name" value="ABC_tran"/>
    <property type="match status" value="1"/>
</dbReference>
<dbReference type="CDD" id="cd10147">
    <property type="entry name" value="Wzt_C-like"/>
    <property type="match status" value="1"/>
</dbReference>
<gene>
    <name evidence="7" type="ORF">DFP95_110114</name>
</gene>
<dbReference type="GO" id="GO:0016887">
    <property type="term" value="F:ATP hydrolysis activity"/>
    <property type="evidence" value="ECO:0007669"/>
    <property type="project" value="InterPro"/>
</dbReference>
<evidence type="ECO:0000256" key="5">
    <source>
        <dbReference type="ARBA" id="ARBA00022967"/>
    </source>
</evidence>
<dbReference type="PANTHER" id="PTHR46743:SF2">
    <property type="entry name" value="TEICHOIC ACIDS EXPORT ATP-BINDING PROTEIN TAGH"/>
    <property type="match status" value="1"/>
</dbReference>
<dbReference type="GO" id="GO:0140359">
    <property type="term" value="F:ABC-type transporter activity"/>
    <property type="evidence" value="ECO:0007669"/>
    <property type="project" value="InterPro"/>
</dbReference>
<dbReference type="Proteomes" id="UP000256869">
    <property type="component" value="Unassembled WGS sequence"/>
</dbReference>
<evidence type="ECO:0000259" key="6">
    <source>
        <dbReference type="PROSITE" id="PS50893"/>
    </source>
</evidence>
<organism evidence="7 8">
    <name type="scientific">Cohnella lupini</name>
    <dbReference type="NCBI Taxonomy" id="1294267"/>
    <lineage>
        <taxon>Bacteria</taxon>
        <taxon>Bacillati</taxon>
        <taxon>Bacillota</taxon>
        <taxon>Bacilli</taxon>
        <taxon>Bacillales</taxon>
        <taxon>Paenibacillaceae</taxon>
        <taxon>Cohnella</taxon>
    </lineage>
</organism>
<dbReference type="GO" id="GO:0016020">
    <property type="term" value="C:membrane"/>
    <property type="evidence" value="ECO:0007669"/>
    <property type="project" value="InterPro"/>
</dbReference>
<dbReference type="SUPFAM" id="SSF52540">
    <property type="entry name" value="P-loop containing nucleoside triphosphate hydrolases"/>
    <property type="match status" value="1"/>
</dbReference>
<evidence type="ECO:0000256" key="1">
    <source>
        <dbReference type="ARBA" id="ARBA00005417"/>
    </source>
</evidence>
<evidence type="ECO:0000313" key="7">
    <source>
        <dbReference type="EMBL" id="RED57641.1"/>
    </source>
</evidence>
<dbReference type="PROSITE" id="PS50893">
    <property type="entry name" value="ABC_TRANSPORTER_2"/>
    <property type="match status" value="1"/>
</dbReference>
<dbReference type="OrthoDB" id="9778870at2"/>
<dbReference type="Gene3D" id="2.70.50.60">
    <property type="entry name" value="abc- transporter (atp binding component) like domain"/>
    <property type="match status" value="1"/>
</dbReference>
<keyword evidence="5" id="KW-1278">Translocase</keyword>
<accession>A0A3D9I7H0</accession>
<dbReference type="InterPro" id="IPR003439">
    <property type="entry name" value="ABC_transporter-like_ATP-bd"/>
</dbReference>
<keyword evidence="8" id="KW-1185">Reference proteome</keyword>
<keyword evidence="4 7" id="KW-0067">ATP-binding</keyword>
<name>A0A3D9I7H0_9BACL</name>
<evidence type="ECO:0000256" key="3">
    <source>
        <dbReference type="ARBA" id="ARBA00022741"/>
    </source>
</evidence>
<comment type="caution">
    <text evidence="7">The sequence shown here is derived from an EMBL/GenBank/DDBJ whole genome shotgun (WGS) entry which is preliminary data.</text>
</comment>
<dbReference type="SMART" id="SM00382">
    <property type="entry name" value="AAA"/>
    <property type="match status" value="1"/>
</dbReference>
<protein>
    <submittedName>
        <fullName evidence="7">Teichoic acid transport system ATP-binding protein</fullName>
    </submittedName>
</protein>
<dbReference type="GO" id="GO:0005524">
    <property type="term" value="F:ATP binding"/>
    <property type="evidence" value="ECO:0007669"/>
    <property type="project" value="UniProtKB-KW"/>
</dbReference>
<sequence length="540" mass="59983">MMTGYKAQLQLLQQEQPHKYSQGIMCSTKLLVTNIGDLVWYAYDNNQPVLVGYHYRTTSGELKEGIRTKLPYNISPGESITINAAFIVPSKSNSTELVWDLVLEGVSWFAESGSMTLSMSLSDHESGETSELDKSIYAISCSRISKKFKIYSHNSSKLAEYLSLGMKKNHQDYWALKNISFAVKKGETYGIIGFNGSGKSTLLSILAQTKHPTNGEFLVQGRIAALLELGAGFHPELTGRQNVIYNSYLYGIPGHEIEEKLDSIQEFSGIGMFFDKAVKSYSSGMYVRLAFSLAIHVDPDVLIIDEALAVGDEVFQRKCYAKFEEFKAKGKTIILVTHDLNAVRALCDRVGIIYDGTLIFEGTSNDVVNYYQKMSLTANMQVAVQHETKEDELRYGNGKAKIIEYKLLDQNDDPSIVYKTGEKIKVTIRAEIIEHLENPVIGVIFKTINGVEVFGTNSKILGSESRDLKGGRILTCDMTIPIHLNEGTYFMSFGVSNQIGGETITVDRMVDVTFIRVISDIPCIGLVNQNIGAGVKLYAE</sequence>
<dbReference type="CDD" id="cd03220">
    <property type="entry name" value="ABC_KpsT_Wzt"/>
    <property type="match status" value="1"/>
</dbReference>
<dbReference type="InterPro" id="IPR050683">
    <property type="entry name" value="Bact_Polysacc_Export_ATP-bd"/>
</dbReference>
<evidence type="ECO:0000313" key="8">
    <source>
        <dbReference type="Proteomes" id="UP000256869"/>
    </source>
</evidence>
<dbReference type="InterPro" id="IPR015860">
    <property type="entry name" value="ABC_transpr_TagH-like"/>
</dbReference>
<dbReference type="EMBL" id="QRDY01000010">
    <property type="protein sequence ID" value="RED57641.1"/>
    <property type="molecule type" value="Genomic_DNA"/>
</dbReference>
<dbReference type="AlphaFoldDB" id="A0A3D9I7H0"/>
<feature type="domain" description="ABC transporter" evidence="6">
    <location>
        <begin position="159"/>
        <end position="380"/>
    </location>
</feature>